<evidence type="ECO:0000313" key="2">
    <source>
        <dbReference type="EMBL" id="PKD18729.1"/>
    </source>
</evidence>
<reference evidence="2 3" key="1">
    <citation type="submission" date="2015-10" db="EMBL/GenBank/DDBJ databases">
        <title>Draft genome sequence of Salegentibacter salinarum KCTC 12975.</title>
        <authorList>
            <person name="Lin W."/>
            <person name="Zheng Q."/>
        </authorList>
    </citation>
    <scope>NUCLEOTIDE SEQUENCE [LARGE SCALE GENOMIC DNA]</scope>
    <source>
        <strain evidence="2 3">KCTC 12975</strain>
    </source>
</reference>
<keyword evidence="3" id="KW-1185">Reference proteome</keyword>
<dbReference type="Proteomes" id="UP000232673">
    <property type="component" value="Unassembled WGS sequence"/>
</dbReference>
<dbReference type="EMBL" id="LKTS01000021">
    <property type="protein sequence ID" value="PKD18729.1"/>
    <property type="molecule type" value="Genomic_DNA"/>
</dbReference>
<gene>
    <name evidence="2" type="ORF">APR41_17620</name>
</gene>
<name>A0A2N0TVI2_9FLAO</name>
<protein>
    <submittedName>
        <fullName evidence="2">Uncharacterized protein</fullName>
    </submittedName>
</protein>
<dbReference type="AlphaFoldDB" id="A0A2N0TVI2"/>
<accession>A0A2N0TVI2</accession>
<comment type="caution">
    <text evidence="2">The sequence shown here is derived from an EMBL/GenBank/DDBJ whole genome shotgun (WGS) entry which is preliminary data.</text>
</comment>
<sequence length="93" mass="10289">MGNNPVVSIDPDGGANCGGPNQKPYHKIQLPEINLFAVNTNNFPSNTNWNGTGHQNYLQALLMRQRADDFARDFERFKAPSLMLVGITGIKMV</sequence>
<evidence type="ECO:0000313" key="3">
    <source>
        <dbReference type="Proteomes" id="UP000232673"/>
    </source>
</evidence>
<feature type="region of interest" description="Disordered" evidence="1">
    <location>
        <begin position="1"/>
        <end position="23"/>
    </location>
</feature>
<proteinExistence type="predicted"/>
<evidence type="ECO:0000256" key="1">
    <source>
        <dbReference type="SAM" id="MobiDB-lite"/>
    </source>
</evidence>
<organism evidence="2 3">
    <name type="scientific">Salegentibacter salinarum</name>
    <dbReference type="NCBI Taxonomy" id="447422"/>
    <lineage>
        <taxon>Bacteria</taxon>
        <taxon>Pseudomonadati</taxon>
        <taxon>Bacteroidota</taxon>
        <taxon>Flavobacteriia</taxon>
        <taxon>Flavobacteriales</taxon>
        <taxon>Flavobacteriaceae</taxon>
        <taxon>Salegentibacter</taxon>
    </lineage>
</organism>